<organism evidence="2 3">
    <name type="scientific">Desulfosporosinus fructosivorans</name>
    <dbReference type="NCBI Taxonomy" id="2018669"/>
    <lineage>
        <taxon>Bacteria</taxon>
        <taxon>Bacillati</taxon>
        <taxon>Bacillota</taxon>
        <taxon>Clostridia</taxon>
        <taxon>Eubacteriales</taxon>
        <taxon>Desulfitobacteriaceae</taxon>
        <taxon>Desulfosporosinus</taxon>
    </lineage>
</organism>
<evidence type="ECO:0000313" key="3">
    <source>
        <dbReference type="Proteomes" id="UP000298460"/>
    </source>
</evidence>
<proteinExistence type="predicted"/>
<comment type="caution">
    <text evidence="2">The sequence shown here is derived from an EMBL/GenBank/DDBJ whole genome shotgun (WGS) entry which is preliminary data.</text>
</comment>
<reference evidence="2 3" key="1">
    <citation type="submission" date="2019-03" db="EMBL/GenBank/DDBJ databases">
        <title>Draft Genome Sequence of Desulfosporosinus fructosivorans Strain 63.6F, Isolated from Marine Sediment in the Baltic Sea.</title>
        <authorList>
            <person name="Hausmann B."/>
            <person name="Vandieken V."/>
            <person name="Pjevac P."/>
            <person name="Schreck K."/>
            <person name="Herbold C.W."/>
            <person name="Loy A."/>
        </authorList>
    </citation>
    <scope>NUCLEOTIDE SEQUENCE [LARGE SCALE GENOMIC DNA]</scope>
    <source>
        <strain evidence="2 3">63.6F</strain>
    </source>
</reference>
<evidence type="ECO:0000256" key="1">
    <source>
        <dbReference type="SAM" id="Phobius"/>
    </source>
</evidence>
<feature type="transmembrane region" description="Helical" evidence="1">
    <location>
        <begin position="62"/>
        <end position="82"/>
    </location>
</feature>
<name>A0A4Z0QXV3_9FIRM</name>
<sequence length="86" mass="9608">MSFVLQILVVITGYILAYLLGRQFRYLIPKGKEFEIGSACGIGVMIIFMTKNFWLPSDKNDLYLAIGFGLASGLANSIINFGRNRK</sequence>
<dbReference type="Proteomes" id="UP000298460">
    <property type="component" value="Unassembled WGS sequence"/>
</dbReference>
<dbReference type="EMBL" id="SPQQ01000015">
    <property type="protein sequence ID" value="TGE35344.1"/>
    <property type="molecule type" value="Genomic_DNA"/>
</dbReference>
<protein>
    <submittedName>
        <fullName evidence="2">Uncharacterized protein</fullName>
    </submittedName>
</protein>
<keyword evidence="1" id="KW-0472">Membrane</keyword>
<dbReference type="AlphaFoldDB" id="A0A4Z0QXV3"/>
<dbReference type="RefSeq" id="WP_135551904.1">
    <property type="nucleotide sequence ID" value="NZ_SPQQ01000015.1"/>
</dbReference>
<gene>
    <name evidence="2" type="ORF">E4K67_25455</name>
</gene>
<keyword evidence="1" id="KW-0812">Transmembrane</keyword>
<feature type="transmembrane region" description="Helical" evidence="1">
    <location>
        <begin position="36"/>
        <end position="56"/>
    </location>
</feature>
<feature type="transmembrane region" description="Helical" evidence="1">
    <location>
        <begin position="6"/>
        <end position="24"/>
    </location>
</feature>
<accession>A0A4Z0QXV3</accession>
<evidence type="ECO:0000313" key="2">
    <source>
        <dbReference type="EMBL" id="TGE35344.1"/>
    </source>
</evidence>
<dbReference type="OrthoDB" id="9939579at2"/>
<keyword evidence="3" id="KW-1185">Reference proteome</keyword>
<keyword evidence="1" id="KW-1133">Transmembrane helix</keyword>